<dbReference type="InterPro" id="IPR008907">
    <property type="entry name" value="TPP/p25"/>
</dbReference>
<dbReference type="GO" id="GO:0001578">
    <property type="term" value="P:microtubule bundle formation"/>
    <property type="evidence" value="ECO:0007669"/>
    <property type="project" value="TreeGrafter"/>
</dbReference>
<dbReference type="SUPFAM" id="SSF47473">
    <property type="entry name" value="EF-hand"/>
    <property type="match status" value="2"/>
</dbReference>
<dbReference type="GO" id="GO:0015631">
    <property type="term" value="F:tubulin binding"/>
    <property type="evidence" value="ECO:0007669"/>
    <property type="project" value="InterPro"/>
</dbReference>
<evidence type="ECO:0000313" key="3">
    <source>
        <dbReference type="EMBL" id="EEH54681.1"/>
    </source>
</evidence>
<dbReference type="GO" id="GO:0005874">
    <property type="term" value="C:microtubule"/>
    <property type="evidence" value="ECO:0007669"/>
    <property type="project" value="TreeGrafter"/>
</dbReference>
<proteinExistence type="inferred from homology"/>
<feature type="region of interest" description="Disordered" evidence="2">
    <location>
        <begin position="1"/>
        <end position="39"/>
    </location>
</feature>
<feature type="non-terminal residue" evidence="3">
    <location>
        <position position="356"/>
    </location>
</feature>
<dbReference type="OrthoDB" id="548799at2759"/>
<evidence type="ECO:0000313" key="4">
    <source>
        <dbReference type="Proteomes" id="UP000001876"/>
    </source>
</evidence>
<dbReference type="OMA" id="EDCANID"/>
<dbReference type="Proteomes" id="UP000001876">
    <property type="component" value="Unassembled WGS sequence"/>
</dbReference>
<dbReference type="EMBL" id="GG663743">
    <property type="protein sequence ID" value="EEH54681.1"/>
    <property type="molecule type" value="Genomic_DNA"/>
</dbReference>
<sequence>MPLSSRGGSPTPYSVGDDGLSENSDDFAPTITSLQSPPRPRGVLQSLNRVFLAFANYGSANKKEKLQHMDGAKWAKFCRDCGLQNSKTFTAVQVDLAFQKVKTKGERRVDFEEFKDAVAMVAELRGESFADVCELINAKGGPQSNATRAEYVKFADPDNFTGAYAANVGRSSVMRHVPSNWERELKNVKPTPRLKKLFNAHCAFGKGDKDLMNQKTFCKVMKDCNLFDKKFTPTRADIIFTKIKAHGERVIKLDGFTRALQLVAQEKNASYEDLVEHVCACDGPASSGTAALWTKFHDDKSTYTGAYAAIAGASKSTRVHESHDAWKSKRQPPEPVKGLRPVFDAFSAFGGGQPGS</sequence>
<dbReference type="GO" id="GO:0046785">
    <property type="term" value="P:microtubule polymerization"/>
    <property type="evidence" value="ECO:0007669"/>
    <property type="project" value="InterPro"/>
</dbReference>
<dbReference type="KEGG" id="mpp:MICPUCDRAFT_28417"/>
<evidence type="ECO:0000256" key="2">
    <source>
        <dbReference type="SAM" id="MobiDB-lite"/>
    </source>
</evidence>
<evidence type="ECO:0000256" key="1">
    <source>
        <dbReference type="ARBA" id="ARBA00010994"/>
    </source>
</evidence>
<name>C1MZX9_MICPC</name>
<gene>
    <name evidence="3" type="ORF">MICPUCDRAFT_28417</name>
</gene>
<organism evidence="4">
    <name type="scientific">Micromonas pusilla (strain CCMP1545)</name>
    <name type="common">Picoplanktonic green alga</name>
    <dbReference type="NCBI Taxonomy" id="564608"/>
    <lineage>
        <taxon>Eukaryota</taxon>
        <taxon>Viridiplantae</taxon>
        <taxon>Chlorophyta</taxon>
        <taxon>Mamiellophyceae</taxon>
        <taxon>Mamiellales</taxon>
        <taxon>Mamiellaceae</taxon>
        <taxon>Micromonas</taxon>
    </lineage>
</organism>
<reference evidence="3 4" key="1">
    <citation type="journal article" date="2009" name="Science">
        <title>Green evolution and dynamic adaptations revealed by genomes of the marine picoeukaryotes Micromonas.</title>
        <authorList>
            <person name="Worden A.Z."/>
            <person name="Lee J.H."/>
            <person name="Mock T."/>
            <person name="Rouze P."/>
            <person name="Simmons M.P."/>
            <person name="Aerts A.L."/>
            <person name="Allen A.E."/>
            <person name="Cuvelier M.L."/>
            <person name="Derelle E."/>
            <person name="Everett M.V."/>
            <person name="Foulon E."/>
            <person name="Grimwood J."/>
            <person name="Gundlach H."/>
            <person name="Henrissat B."/>
            <person name="Napoli C."/>
            <person name="McDonald S.M."/>
            <person name="Parker M.S."/>
            <person name="Rombauts S."/>
            <person name="Salamov A."/>
            <person name="Von Dassow P."/>
            <person name="Badger J.H."/>
            <person name="Coutinho P.M."/>
            <person name="Demir E."/>
            <person name="Dubchak I."/>
            <person name="Gentemann C."/>
            <person name="Eikrem W."/>
            <person name="Gready J.E."/>
            <person name="John U."/>
            <person name="Lanier W."/>
            <person name="Lindquist E.A."/>
            <person name="Lucas S."/>
            <person name="Mayer K.F."/>
            <person name="Moreau H."/>
            <person name="Not F."/>
            <person name="Otillar R."/>
            <person name="Panaud O."/>
            <person name="Pangilinan J."/>
            <person name="Paulsen I."/>
            <person name="Piegu B."/>
            <person name="Poliakov A."/>
            <person name="Robbens S."/>
            <person name="Schmutz J."/>
            <person name="Toulza E."/>
            <person name="Wyss T."/>
            <person name="Zelensky A."/>
            <person name="Zhou K."/>
            <person name="Armbrust E.V."/>
            <person name="Bhattacharya D."/>
            <person name="Goodenough U.W."/>
            <person name="Van de Peer Y."/>
            <person name="Grigoriev I.V."/>
        </authorList>
    </citation>
    <scope>NUCLEOTIDE SEQUENCE [LARGE SCALE GENOMIC DNA]</scope>
    <source>
        <strain evidence="3 4">CCMP1545</strain>
    </source>
</reference>
<dbReference type="AlphaFoldDB" id="C1MZX9"/>
<feature type="compositionally biased region" description="Polar residues" evidence="2">
    <location>
        <begin position="1"/>
        <end position="12"/>
    </location>
</feature>
<keyword evidence="4" id="KW-1185">Reference proteome</keyword>
<accession>C1MZX9</accession>
<dbReference type="GO" id="GO:0032273">
    <property type="term" value="P:positive regulation of protein polymerization"/>
    <property type="evidence" value="ECO:0007669"/>
    <property type="project" value="TreeGrafter"/>
</dbReference>
<comment type="similarity">
    <text evidence="1">Belongs to the TPPP family.</text>
</comment>
<dbReference type="PANTHER" id="PTHR12932">
    <property type="entry name" value="P25 ALPHA-RELATED"/>
    <property type="match status" value="1"/>
</dbReference>
<dbReference type="Gene3D" id="1.10.238.10">
    <property type="entry name" value="EF-hand"/>
    <property type="match status" value="2"/>
</dbReference>
<protein>
    <submittedName>
        <fullName evidence="3">Predicted protein</fullName>
    </submittedName>
</protein>
<dbReference type="InterPro" id="IPR011992">
    <property type="entry name" value="EF-hand-dom_pair"/>
</dbReference>
<dbReference type="GeneID" id="9686737"/>
<dbReference type="PANTHER" id="PTHR12932:SF9">
    <property type="entry name" value="TUBULIN POLYMERIZATION-PROMOTING PROTEIN HOMOLOG"/>
    <property type="match status" value="1"/>
</dbReference>
<dbReference type="Pfam" id="PF05517">
    <property type="entry name" value="p25-alpha"/>
    <property type="match status" value="2"/>
</dbReference>
<dbReference type="RefSeq" id="XP_003061031.1">
    <property type="nucleotide sequence ID" value="XM_003060985.1"/>
</dbReference>
<dbReference type="eggNOG" id="KOG4070">
    <property type="taxonomic scope" value="Eukaryota"/>
</dbReference>